<dbReference type="InterPro" id="IPR012337">
    <property type="entry name" value="RNaseH-like_sf"/>
</dbReference>
<dbReference type="SUPFAM" id="SSF56672">
    <property type="entry name" value="DNA/RNA polymerases"/>
    <property type="match status" value="1"/>
</dbReference>
<dbReference type="PANTHER" id="PTHR24559">
    <property type="entry name" value="TRANSPOSON TY3-I GAG-POL POLYPROTEIN"/>
    <property type="match status" value="1"/>
</dbReference>
<dbReference type="Pfam" id="PF13976">
    <property type="entry name" value="gag_pre-integrs"/>
    <property type="match status" value="1"/>
</dbReference>
<dbReference type="InterPro" id="IPR001584">
    <property type="entry name" value="Integrase_cat-core"/>
</dbReference>
<dbReference type="Gene3D" id="3.30.420.10">
    <property type="entry name" value="Ribonuclease H-like superfamily/Ribonuclease H"/>
    <property type="match status" value="1"/>
</dbReference>
<dbReference type="InterPro" id="IPR013103">
    <property type="entry name" value="RVT_2"/>
</dbReference>
<accession>A0A6L2J3N0</accession>
<dbReference type="Gene3D" id="3.30.70.270">
    <property type="match status" value="1"/>
</dbReference>
<dbReference type="InterPro" id="IPR041577">
    <property type="entry name" value="RT_RNaseH_2"/>
</dbReference>
<dbReference type="InterPro" id="IPR036397">
    <property type="entry name" value="RNaseH_sf"/>
</dbReference>
<dbReference type="AlphaFoldDB" id="A0A6L2J3N0"/>
<evidence type="ECO:0000313" key="2">
    <source>
        <dbReference type="EMBL" id="GEU31633.1"/>
    </source>
</evidence>
<dbReference type="GO" id="GO:0003676">
    <property type="term" value="F:nucleic acid binding"/>
    <property type="evidence" value="ECO:0007669"/>
    <property type="project" value="InterPro"/>
</dbReference>
<dbReference type="InterPro" id="IPR053134">
    <property type="entry name" value="RNA-dir_DNA_polymerase"/>
</dbReference>
<name>A0A6L2J3N0_TANCI</name>
<dbReference type="GO" id="GO:0015074">
    <property type="term" value="P:DNA integration"/>
    <property type="evidence" value="ECO:0007669"/>
    <property type="project" value="InterPro"/>
</dbReference>
<dbReference type="InterPro" id="IPR005162">
    <property type="entry name" value="Retrotrans_gag_dom"/>
</dbReference>
<proteinExistence type="predicted"/>
<evidence type="ECO:0000259" key="1">
    <source>
        <dbReference type="PROSITE" id="PS50994"/>
    </source>
</evidence>
<dbReference type="Gene3D" id="3.10.10.10">
    <property type="entry name" value="HIV Type 1 Reverse Transcriptase, subunit A, domain 1"/>
    <property type="match status" value="1"/>
</dbReference>
<dbReference type="CDD" id="cd01647">
    <property type="entry name" value="RT_LTR"/>
    <property type="match status" value="1"/>
</dbReference>
<feature type="domain" description="Integrase catalytic" evidence="1">
    <location>
        <begin position="655"/>
        <end position="844"/>
    </location>
</feature>
<dbReference type="InterPro" id="IPR025724">
    <property type="entry name" value="GAG-pre-integrase_dom"/>
</dbReference>
<organism evidence="2">
    <name type="scientific">Tanacetum cinerariifolium</name>
    <name type="common">Dalmatian daisy</name>
    <name type="synonym">Chrysanthemum cinerariifolium</name>
    <dbReference type="NCBI Taxonomy" id="118510"/>
    <lineage>
        <taxon>Eukaryota</taxon>
        <taxon>Viridiplantae</taxon>
        <taxon>Streptophyta</taxon>
        <taxon>Embryophyta</taxon>
        <taxon>Tracheophyta</taxon>
        <taxon>Spermatophyta</taxon>
        <taxon>Magnoliopsida</taxon>
        <taxon>eudicotyledons</taxon>
        <taxon>Gunneridae</taxon>
        <taxon>Pentapetalae</taxon>
        <taxon>asterids</taxon>
        <taxon>campanulids</taxon>
        <taxon>Asterales</taxon>
        <taxon>Asteraceae</taxon>
        <taxon>Asteroideae</taxon>
        <taxon>Anthemideae</taxon>
        <taxon>Anthemidinae</taxon>
        <taxon>Tanacetum</taxon>
    </lineage>
</organism>
<dbReference type="Pfam" id="PF00078">
    <property type="entry name" value="RVT_1"/>
    <property type="match status" value="1"/>
</dbReference>
<dbReference type="Pfam" id="PF07727">
    <property type="entry name" value="RVT_2"/>
    <property type="match status" value="1"/>
</dbReference>
<dbReference type="InterPro" id="IPR000477">
    <property type="entry name" value="RT_dom"/>
</dbReference>
<protein>
    <submittedName>
        <fullName evidence="2">Retrotransposon protein, putative, unclassified</fullName>
    </submittedName>
</protein>
<reference evidence="2" key="1">
    <citation type="journal article" date="2019" name="Sci. Rep.">
        <title>Draft genome of Tanacetum cinerariifolium, the natural source of mosquito coil.</title>
        <authorList>
            <person name="Yamashiro T."/>
            <person name="Shiraishi A."/>
            <person name="Satake H."/>
            <person name="Nakayama K."/>
        </authorList>
    </citation>
    <scope>NUCLEOTIDE SEQUENCE</scope>
</reference>
<sequence>MYGDGTPWEMYEGEVIKRFGTTYKDLIVDLKNLKQDGSVQQYQESFKALLNKVELNEAYAVSLFIDVLKKEISMPVRMFKITNLIDVYAMAKVQEATNVVLKPSHKYSGQLNSLEVVSENHEELLIEGDNETFEDCVEEEVMMKSSPQIYLNALSVFSKLDLRSGYHQIQMSEADICKIDFRTHEGHYEFLVMPFGLTNAPSTFQSLMNTMFKPFLRKFVLVFFDDILIYNITKEEYYKYLEMVLQVMQDNTLFAKKIELAYNQLKKAMMEAHVLALPNFDQEFVVETDASGTRIRVVICQNRHPIAYLSKTLAAKHQSLSTYEKEFLAVVAALVKWKCIIDSTKAQQMALDEALVATTNRLKIRKGNQRLSHDVKSNEATIQVVLDALKLTQLNGKSHTLNIENFKDMLNICPRLPRERFQDPLVEEEILSFLSDLGHSREIRVLTDVNIYRAILPDVLTSQDMLESKAYKEYHSFAIGAVPLKAKTTYKKKAKETSHSRKIRYLSCPVKEILHKLNLPDHRSILTDSKVTPTTHGRITKLNSFSPFIANCFIAKKLKDGVRNLKGVNLLKGNHSTNLYTINLHDMASASSICLMDLSTSTKSWLWHQRLSHLNFDIINDLAENDLVTVLPKFKYNIEHHCPSCEKGKRKRASHPPKPIPNSKQRLHPLHMDLCGPMRIESINRKQYILVIVDDYSRYTWVHFLRSKDEAQEVIKTFLKKITVLLQAPVIMRYSYGPKQLLLRATLKTVQSFTVILTKHHTLLTAKNPISPFFMYSGLSIIPRMIVKTLGNLTKKIMDTMNVTFDELPAMAFEQSNLKLDGDMCMYALIVSTMEPKNVEEAMTGPAWIESTNKIRLVVRGYHQEERIDFEESYASVARMEAIMIFLAYITHKLFIVFQMDVKTAFLHGTLKEDVYMCQPKEGTIWLKQAPRTWYDEFLTFLLQNHFFKGTIDPTLFIRRFDDDILVVEVYVDDIIFGSTNPSQNQKDLPRNTSLDRVEVRDASIMRTDSAAAKPYQEDSFKFYLIIGRRIRAFEQETLDLDVEIEQIKELKANYGITSQQELRQNQD</sequence>
<dbReference type="Pfam" id="PF17919">
    <property type="entry name" value="RT_RNaseH_2"/>
    <property type="match status" value="1"/>
</dbReference>
<dbReference type="EMBL" id="BKCJ010000271">
    <property type="protein sequence ID" value="GEU31633.1"/>
    <property type="molecule type" value="Genomic_DNA"/>
</dbReference>
<gene>
    <name evidence="2" type="ORF">Tci_003611</name>
</gene>
<comment type="caution">
    <text evidence="2">The sequence shown here is derived from an EMBL/GenBank/DDBJ whole genome shotgun (WGS) entry which is preliminary data.</text>
</comment>
<dbReference type="SUPFAM" id="SSF53098">
    <property type="entry name" value="Ribonuclease H-like"/>
    <property type="match status" value="1"/>
</dbReference>
<dbReference type="PROSITE" id="PS50994">
    <property type="entry name" value="INTEGRASE"/>
    <property type="match status" value="1"/>
</dbReference>
<dbReference type="PANTHER" id="PTHR24559:SF450">
    <property type="entry name" value="RNA-DIRECTED DNA POLYMERASE HOMOLOG"/>
    <property type="match status" value="1"/>
</dbReference>
<dbReference type="InterPro" id="IPR043128">
    <property type="entry name" value="Rev_trsase/Diguanyl_cyclase"/>
</dbReference>
<dbReference type="InterPro" id="IPR043502">
    <property type="entry name" value="DNA/RNA_pol_sf"/>
</dbReference>
<dbReference type="Pfam" id="PF03732">
    <property type="entry name" value="Retrotrans_gag"/>
    <property type="match status" value="1"/>
</dbReference>